<evidence type="ECO:0000313" key="2">
    <source>
        <dbReference type="Proteomes" id="UP000288096"/>
    </source>
</evidence>
<dbReference type="OrthoDB" id="5465417at2"/>
<protein>
    <submittedName>
        <fullName evidence="1">Uncharacterized protein</fullName>
    </submittedName>
</protein>
<comment type="caution">
    <text evidence="1">The sequence shown here is derived from an EMBL/GenBank/DDBJ whole genome shotgun (WGS) entry which is preliminary data.</text>
</comment>
<name>A0A401FZQ6_9BACT</name>
<accession>A0A401FZQ6</accession>
<reference evidence="2" key="1">
    <citation type="submission" date="2017-11" db="EMBL/GenBank/DDBJ databases">
        <authorList>
            <person name="Watanabe M."/>
            <person name="Kojima H."/>
        </authorList>
    </citation>
    <scope>NUCLEOTIDE SEQUENCE [LARGE SCALE GENOMIC DNA]</scope>
    <source>
        <strain evidence="2">Tokyo 01</strain>
    </source>
</reference>
<sequence length="103" mass="11674">MKRNGERGNRRQGRENKIVVEGIITAADWDEDGNITGIQILTTDDEAYGIENSDPFMNLVQKSVQASGSLKRGRGGEQNIYIRKISLLEDEPDDEMFRAEFVR</sequence>
<keyword evidence="2" id="KW-1185">Reference proteome</keyword>
<reference evidence="2" key="2">
    <citation type="submission" date="2019-01" db="EMBL/GenBank/DDBJ databases">
        <title>Genome sequence of Desulfonema ishimotonii strain Tokyo 01.</title>
        <authorList>
            <person name="Fukui M."/>
        </authorList>
    </citation>
    <scope>NUCLEOTIDE SEQUENCE [LARGE SCALE GENOMIC DNA]</scope>
    <source>
        <strain evidence="2">Tokyo 01</strain>
    </source>
</reference>
<dbReference type="RefSeq" id="WP_124329605.1">
    <property type="nucleotide sequence ID" value="NZ_BEXT01000001.1"/>
</dbReference>
<organism evidence="1 2">
    <name type="scientific">Desulfonema ishimotonii</name>
    <dbReference type="NCBI Taxonomy" id="45657"/>
    <lineage>
        <taxon>Bacteria</taxon>
        <taxon>Pseudomonadati</taxon>
        <taxon>Thermodesulfobacteriota</taxon>
        <taxon>Desulfobacteria</taxon>
        <taxon>Desulfobacterales</taxon>
        <taxon>Desulfococcaceae</taxon>
        <taxon>Desulfonema</taxon>
    </lineage>
</organism>
<proteinExistence type="predicted"/>
<dbReference type="EMBL" id="BEXT01000001">
    <property type="protein sequence ID" value="GBC62440.1"/>
    <property type="molecule type" value="Genomic_DNA"/>
</dbReference>
<gene>
    <name evidence="1" type="ORF">DENIS_3412</name>
</gene>
<evidence type="ECO:0000313" key="1">
    <source>
        <dbReference type="EMBL" id="GBC62440.1"/>
    </source>
</evidence>
<dbReference type="AlphaFoldDB" id="A0A401FZQ6"/>
<dbReference type="Proteomes" id="UP000288096">
    <property type="component" value="Unassembled WGS sequence"/>
</dbReference>